<feature type="domain" description="UspA" evidence="2">
    <location>
        <begin position="15"/>
        <end position="150"/>
    </location>
</feature>
<name>A0A848DQH8_9PSEU</name>
<dbReference type="Proteomes" id="UP000586918">
    <property type="component" value="Unassembled WGS sequence"/>
</dbReference>
<sequence>MATPPGADPQSQGGRIVVGVDGSPGSLAALRWAVREASIRGLAVHAVTAWEFPVESTFGDMRTDGDFHPVITAEKILVSALADTGVAADDDTISTAPVKGHPAEVLMQVAAGAELLVVGSRGYGRIFGALLGSVSHYVAAHAACPVVVIKPVANGTGRRSRSGP</sequence>
<dbReference type="EMBL" id="JAAXKZ010000145">
    <property type="protein sequence ID" value="NMH94968.1"/>
    <property type="molecule type" value="Genomic_DNA"/>
</dbReference>
<organism evidence="3 4">
    <name type="scientific">Pseudonocardia bannensis</name>
    <dbReference type="NCBI Taxonomy" id="630973"/>
    <lineage>
        <taxon>Bacteria</taxon>
        <taxon>Bacillati</taxon>
        <taxon>Actinomycetota</taxon>
        <taxon>Actinomycetes</taxon>
        <taxon>Pseudonocardiales</taxon>
        <taxon>Pseudonocardiaceae</taxon>
        <taxon>Pseudonocardia</taxon>
    </lineage>
</organism>
<dbReference type="PANTHER" id="PTHR46553:SF3">
    <property type="entry name" value="ADENINE NUCLEOTIDE ALPHA HYDROLASES-LIKE SUPERFAMILY PROTEIN"/>
    <property type="match status" value="1"/>
</dbReference>
<proteinExistence type="inferred from homology"/>
<dbReference type="PANTHER" id="PTHR46553">
    <property type="entry name" value="ADENINE NUCLEOTIDE ALPHA HYDROLASES-LIKE SUPERFAMILY PROTEIN"/>
    <property type="match status" value="1"/>
</dbReference>
<comment type="caution">
    <text evidence="3">The sequence shown here is derived from an EMBL/GenBank/DDBJ whole genome shotgun (WGS) entry which is preliminary data.</text>
</comment>
<evidence type="ECO:0000259" key="2">
    <source>
        <dbReference type="Pfam" id="PF00582"/>
    </source>
</evidence>
<dbReference type="Gene3D" id="3.40.50.620">
    <property type="entry name" value="HUPs"/>
    <property type="match status" value="1"/>
</dbReference>
<reference evidence="3 4" key="1">
    <citation type="submission" date="2020-04" db="EMBL/GenBank/DDBJ databases">
        <authorList>
            <person name="Klaysubun C."/>
            <person name="Duangmal K."/>
            <person name="Lipun K."/>
        </authorList>
    </citation>
    <scope>NUCLEOTIDE SEQUENCE [LARGE SCALE GENOMIC DNA]</scope>
    <source>
        <strain evidence="3 4">DSM 45300</strain>
    </source>
</reference>
<dbReference type="Pfam" id="PF00582">
    <property type="entry name" value="Usp"/>
    <property type="match status" value="1"/>
</dbReference>
<keyword evidence="4" id="KW-1185">Reference proteome</keyword>
<dbReference type="RefSeq" id="WP_169415639.1">
    <property type="nucleotide sequence ID" value="NZ_JAAXKZ010000145.1"/>
</dbReference>
<dbReference type="SUPFAM" id="SSF52402">
    <property type="entry name" value="Adenine nucleotide alpha hydrolases-like"/>
    <property type="match status" value="1"/>
</dbReference>
<protein>
    <submittedName>
        <fullName evidence="3">Universal stress protein</fullName>
    </submittedName>
</protein>
<comment type="similarity">
    <text evidence="1">Belongs to the universal stress protein A family.</text>
</comment>
<evidence type="ECO:0000313" key="3">
    <source>
        <dbReference type="EMBL" id="NMH94968.1"/>
    </source>
</evidence>
<dbReference type="InterPro" id="IPR006015">
    <property type="entry name" value="Universal_stress_UspA"/>
</dbReference>
<evidence type="ECO:0000256" key="1">
    <source>
        <dbReference type="ARBA" id="ARBA00008791"/>
    </source>
</evidence>
<dbReference type="AlphaFoldDB" id="A0A848DQH8"/>
<dbReference type="InterPro" id="IPR014729">
    <property type="entry name" value="Rossmann-like_a/b/a_fold"/>
</dbReference>
<dbReference type="InterPro" id="IPR006016">
    <property type="entry name" value="UspA"/>
</dbReference>
<dbReference type="CDD" id="cd23659">
    <property type="entry name" value="USP_At3g01520-like"/>
    <property type="match status" value="1"/>
</dbReference>
<gene>
    <name evidence="3" type="ORF">HF519_26065</name>
</gene>
<evidence type="ECO:0000313" key="4">
    <source>
        <dbReference type="Proteomes" id="UP000586918"/>
    </source>
</evidence>
<accession>A0A848DQH8</accession>
<dbReference type="PRINTS" id="PR01438">
    <property type="entry name" value="UNVRSLSTRESS"/>
</dbReference>